<sequence length="179" mass="20518">MTDAHQVTLWWWASGLVADAWREREDSLDMARHRRRAAPVAVYPEAVALAELMWKWEERRRRPGASPERWLDSVAQLAPAGTLTRRERAPLTYWLEQHRPEPPGKPTGRGAAERRWNRLPALHHRPRPEEHGPLRAPSCLMWVYGLPLTSTTGVCPHCNGRAPSCRWVPYSGCTGLPRK</sequence>
<proteinExistence type="predicted"/>
<gene>
    <name evidence="1" type="ORF">ADK38_33490</name>
</gene>
<dbReference type="Proteomes" id="UP000037020">
    <property type="component" value="Unassembled WGS sequence"/>
</dbReference>
<evidence type="ECO:0000313" key="1">
    <source>
        <dbReference type="EMBL" id="KOG86001.1"/>
    </source>
</evidence>
<name>A0ABR5IXZ4_9ACTN</name>
<dbReference type="EMBL" id="LGUT01003089">
    <property type="protein sequence ID" value="KOG86001.1"/>
    <property type="molecule type" value="Genomic_DNA"/>
</dbReference>
<reference evidence="1 2" key="1">
    <citation type="submission" date="2015-07" db="EMBL/GenBank/DDBJ databases">
        <authorList>
            <person name="Ju K.-S."/>
            <person name="Doroghazi J.R."/>
            <person name="Metcalf W.W."/>
        </authorList>
    </citation>
    <scope>NUCLEOTIDE SEQUENCE [LARGE SCALE GENOMIC DNA]</scope>
    <source>
        <strain evidence="1 2">NRRL B-3589</strain>
    </source>
</reference>
<comment type="caution">
    <text evidence="1">The sequence shown here is derived from an EMBL/GenBank/DDBJ whole genome shotgun (WGS) entry which is preliminary data.</text>
</comment>
<evidence type="ECO:0000313" key="2">
    <source>
        <dbReference type="Proteomes" id="UP000037020"/>
    </source>
</evidence>
<organism evidence="1 2">
    <name type="scientific">Streptomyces varsoviensis</name>
    <dbReference type="NCBI Taxonomy" id="67373"/>
    <lineage>
        <taxon>Bacteria</taxon>
        <taxon>Bacillati</taxon>
        <taxon>Actinomycetota</taxon>
        <taxon>Actinomycetes</taxon>
        <taxon>Kitasatosporales</taxon>
        <taxon>Streptomycetaceae</taxon>
        <taxon>Streptomyces</taxon>
    </lineage>
</organism>
<keyword evidence="2" id="KW-1185">Reference proteome</keyword>
<protein>
    <submittedName>
        <fullName evidence="1">Uncharacterized protein</fullName>
    </submittedName>
</protein>
<accession>A0ABR5IXZ4</accession>